<protein>
    <submittedName>
        <fullName evidence="4">Alpha/Beta hydrolase protein</fullName>
    </submittedName>
</protein>
<dbReference type="PANTHER" id="PTHR43329">
    <property type="entry name" value="EPOXIDE HYDROLASE"/>
    <property type="match status" value="1"/>
</dbReference>
<feature type="domain" description="AB hydrolase-1" evidence="3">
    <location>
        <begin position="33"/>
        <end position="317"/>
    </location>
</feature>
<dbReference type="STRING" id="1231657.A0A1Y2A796"/>
<dbReference type="AlphaFoldDB" id="A0A1Y2A796"/>
<evidence type="ECO:0000256" key="2">
    <source>
        <dbReference type="ARBA" id="ARBA00038334"/>
    </source>
</evidence>
<proteinExistence type="inferred from homology"/>
<dbReference type="SUPFAM" id="SSF53474">
    <property type="entry name" value="alpha/beta-Hydrolases"/>
    <property type="match status" value="1"/>
</dbReference>
<dbReference type="Gene3D" id="3.40.50.1820">
    <property type="entry name" value="alpha/beta hydrolase"/>
    <property type="match status" value="1"/>
</dbReference>
<dbReference type="InterPro" id="IPR000639">
    <property type="entry name" value="Epox_hydrolase-like"/>
</dbReference>
<evidence type="ECO:0000313" key="4">
    <source>
        <dbReference type="EMBL" id="ORY18426.1"/>
    </source>
</evidence>
<dbReference type="GO" id="GO:0016787">
    <property type="term" value="F:hydrolase activity"/>
    <property type="evidence" value="ECO:0007669"/>
    <property type="project" value="UniProtKB-KW"/>
</dbReference>
<gene>
    <name evidence="4" type="ORF">BCR34DRAFT_554189</name>
</gene>
<keyword evidence="5" id="KW-1185">Reference proteome</keyword>
<comment type="caution">
    <text evidence="4">The sequence shown here is derived from an EMBL/GenBank/DDBJ whole genome shotgun (WGS) entry which is preliminary data.</text>
</comment>
<dbReference type="EMBL" id="MCFA01000007">
    <property type="protein sequence ID" value="ORY18426.1"/>
    <property type="molecule type" value="Genomic_DNA"/>
</dbReference>
<evidence type="ECO:0000313" key="5">
    <source>
        <dbReference type="Proteomes" id="UP000193144"/>
    </source>
</evidence>
<sequence length="338" mass="38114">MAKYISKSHLKTATVALGLQYSYVFHRAQANNPTFLLLHGFPSSAYDWRHQFGHLTTAGYGVLIPDLLGYGGTDKPLSVEQYAFANQSEHIVDILNEEGLHTVIGVGHDWGASLLARFLNYYPDRFSAAAFLSSPYRGLEPVDLDFLDQLMTQFFGYPTFGYWRFFKTDDAATIIRSKHNSFDSIVYSSDTELQKTQFCPPGKLEAWLKRGETRPRPAWLSEEEQTIHSKIMLEGGYEAPLNWYKSAIANTDAPNWSRISPKALILRQPVVFIGGNLDPITRPEAVGVAADEGKTQGFLLDVQTKYLEAGHWLQLERKQEVSDILQDLAHRLLNEPAL</sequence>
<accession>A0A1Y2A796</accession>
<dbReference type="PRINTS" id="PR00412">
    <property type="entry name" value="EPOXHYDRLASE"/>
</dbReference>
<evidence type="ECO:0000256" key="1">
    <source>
        <dbReference type="ARBA" id="ARBA00022801"/>
    </source>
</evidence>
<dbReference type="OrthoDB" id="284184at2759"/>
<keyword evidence="1 4" id="KW-0378">Hydrolase</keyword>
<reference evidence="4 5" key="1">
    <citation type="submission" date="2016-07" db="EMBL/GenBank/DDBJ databases">
        <title>Pervasive Adenine N6-methylation of Active Genes in Fungi.</title>
        <authorList>
            <consortium name="DOE Joint Genome Institute"/>
            <person name="Mondo S.J."/>
            <person name="Dannebaum R.O."/>
            <person name="Kuo R.C."/>
            <person name="Labutti K."/>
            <person name="Haridas S."/>
            <person name="Kuo A."/>
            <person name="Salamov A."/>
            <person name="Ahrendt S.R."/>
            <person name="Lipzen A."/>
            <person name="Sullivan W."/>
            <person name="Andreopoulos W.B."/>
            <person name="Clum A."/>
            <person name="Lindquist E."/>
            <person name="Daum C."/>
            <person name="Ramamoorthy G.K."/>
            <person name="Gryganskyi A."/>
            <person name="Culley D."/>
            <person name="Magnuson J.K."/>
            <person name="James T.Y."/>
            <person name="O'Malley M.A."/>
            <person name="Stajich J.E."/>
            <person name="Spatafora J.W."/>
            <person name="Visel A."/>
            <person name="Grigoriev I.V."/>
        </authorList>
    </citation>
    <scope>NUCLEOTIDE SEQUENCE [LARGE SCALE GENOMIC DNA]</scope>
    <source>
        <strain evidence="4 5">CBS 115471</strain>
    </source>
</reference>
<dbReference type="Pfam" id="PF00561">
    <property type="entry name" value="Abhydrolase_1"/>
    <property type="match status" value="1"/>
</dbReference>
<dbReference type="Proteomes" id="UP000193144">
    <property type="component" value="Unassembled WGS sequence"/>
</dbReference>
<name>A0A1Y2A796_9PLEO</name>
<comment type="similarity">
    <text evidence="2">Belongs to the AB hydrolase superfamily. Epoxide hydrolase family.</text>
</comment>
<dbReference type="InterPro" id="IPR029058">
    <property type="entry name" value="AB_hydrolase_fold"/>
</dbReference>
<evidence type="ECO:0000259" key="3">
    <source>
        <dbReference type="Pfam" id="PF00561"/>
    </source>
</evidence>
<organism evidence="4 5">
    <name type="scientific">Clohesyomyces aquaticus</name>
    <dbReference type="NCBI Taxonomy" id="1231657"/>
    <lineage>
        <taxon>Eukaryota</taxon>
        <taxon>Fungi</taxon>
        <taxon>Dikarya</taxon>
        <taxon>Ascomycota</taxon>
        <taxon>Pezizomycotina</taxon>
        <taxon>Dothideomycetes</taxon>
        <taxon>Pleosporomycetidae</taxon>
        <taxon>Pleosporales</taxon>
        <taxon>Lindgomycetaceae</taxon>
        <taxon>Clohesyomyces</taxon>
    </lineage>
</organism>
<dbReference type="InterPro" id="IPR000073">
    <property type="entry name" value="AB_hydrolase_1"/>
</dbReference>